<protein>
    <submittedName>
        <fullName evidence="1">Uncharacterized protein</fullName>
    </submittedName>
</protein>
<dbReference type="InterPro" id="IPR037257">
    <property type="entry name" value="T2SS_E_N_sf"/>
</dbReference>
<gene>
    <name evidence="1" type="ORF">J0M35_16820</name>
</gene>
<dbReference type="EMBL" id="JAFLCK010000029">
    <property type="protein sequence ID" value="MBN8662032.1"/>
    <property type="molecule type" value="Genomic_DNA"/>
</dbReference>
<comment type="caution">
    <text evidence="1">The sequence shown here is derived from an EMBL/GenBank/DDBJ whole genome shotgun (WGS) entry which is preliminary data.</text>
</comment>
<evidence type="ECO:0000313" key="2">
    <source>
        <dbReference type="Proteomes" id="UP000664277"/>
    </source>
</evidence>
<dbReference type="SUPFAM" id="SSF160246">
    <property type="entry name" value="EspE N-terminal domain-like"/>
    <property type="match status" value="1"/>
</dbReference>
<dbReference type="Proteomes" id="UP000664277">
    <property type="component" value="Unassembled WGS sequence"/>
</dbReference>
<organism evidence="1 2">
    <name type="scientific">Candidatus Obscuribacter phosphatis</name>
    <dbReference type="NCBI Taxonomy" id="1906157"/>
    <lineage>
        <taxon>Bacteria</taxon>
        <taxon>Bacillati</taxon>
        <taxon>Candidatus Melainabacteria</taxon>
        <taxon>Candidatus Obscuribacterales</taxon>
        <taxon>Candidatus Obscuribacteraceae</taxon>
        <taxon>Candidatus Obscuribacter</taxon>
    </lineage>
</organism>
<evidence type="ECO:0000313" key="1">
    <source>
        <dbReference type="EMBL" id="MBN8662032.1"/>
    </source>
</evidence>
<dbReference type="AlphaFoldDB" id="A0A8J7PC70"/>
<name>A0A8J7PC70_9BACT</name>
<reference evidence="1" key="1">
    <citation type="submission" date="2021-02" db="EMBL/GenBank/DDBJ databases">
        <title>Genome-Resolved Metagenomics of a Microbial Community Performing Photosynthetic Biological Nutrient Removal.</title>
        <authorList>
            <person name="Mcdaniel E.A."/>
        </authorList>
    </citation>
    <scope>NUCLEOTIDE SEQUENCE</scope>
    <source>
        <strain evidence="1">UWPOB_OBS1</strain>
    </source>
</reference>
<sequence>MSKSPKSPENQNSEPDLNRVLLGQILVELECITIYQLEEALRIQSEDKEAGREAKPLGQILLEMGYCGPNQLIRAIQIQAKYRKAQNTQ</sequence>
<proteinExistence type="predicted"/>
<accession>A0A8J7PC70</accession>